<gene>
    <name evidence="2" type="ORF">GCM10011584_15570</name>
</gene>
<dbReference type="InterPro" id="IPR025877">
    <property type="entry name" value="MobA-like_NTP_Trfase"/>
</dbReference>
<dbReference type="SUPFAM" id="SSF53448">
    <property type="entry name" value="Nucleotide-diphospho-sugar transferases"/>
    <property type="match status" value="1"/>
</dbReference>
<dbReference type="PANTHER" id="PTHR43777">
    <property type="entry name" value="MOLYBDENUM COFACTOR CYTIDYLYLTRANSFERASE"/>
    <property type="match status" value="1"/>
</dbReference>
<dbReference type="PANTHER" id="PTHR43777:SF1">
    <property type="entry name" value="MOLYBDENUM COFACTOR CYTIDYLYLTRANSFERASE"/>
    <property type="match status" value="1"/>
</dbReference>
<feature type="domain" description="MobA-like NTP transferase" evidence="1">
    <location>
        <begin position="6"/>
        <end position="167"/>
    </location>
</feature>
<dbReference type="Proteomes" id="UP000655410">
    <property type="component" value="Unassembled WGS sequence"/>
</dbReference>
<reference evidence="3" key="1">
    <citation type="journal article" date="2019" name="Int. J. Syst. Evol. Microbiol.">
        <title>The Global Catalogue of Microorganisms (GCM) 10K type strain sequencing project: providing services to taxonomists for standard genome sequencing and annotation.</title>
        <authorList>
            <consortium name="The Broad Institute Genomics Platform"/>
            <consortium name="The Broad Institute Genome Sequencing Center for Infectious Disease"/>
            <person name="Wu L."/>
            <person name="Ma J."/>
        </authorList>
    </citation>
    <scope>NUCLEOTIDE SEQUENCE [LARGE SCALE GENOMIC DNA]</scope>
    <source>
        <strain evidence="3">CGMCC 4.7371</strain>
    </source>
</reference>
<dbReference type="Pfam" id="PF12804">
    <property type="entry name" value="NTP_transf_3"/>
    <property type="match status" value="1"/>
</dbReference>
<organism evidence="2 3">
    <name type="scientific">Nocardioides phosphati</name>
    <dbReference type="NCBI Taxonomy" id="1867775"/>
    <lineage>
        <taxon>Bacteria</taxon>
        <taxon>Bacillati</taxon>
        <taxon>Actinomycetota</taxon>
        <taxon>Actinomycetes</taxon>
        <taxon>Propionibacteriales</taxon>
        <taxon>Nocardioidaceae</taxon>
        <taxon>Nocardioides</taxon>
    </lineage>
</organism>
<name>A0ABQ2N9P9_9ACTN</name>
<keyword evidence="3" id="KW-1185">Reference proteome</keyword>
<sequence>MTARVGLVLAAGSGRRYGGPKALVESGGETWVERTVRSLADGGCGPVLVAVGAQADAVTAVLPPGVVPVEVPDHLTGMGASLRAGLSRAAGLGALQVVVTLVDLPDVGVDVVRRLLAAADPQDTDVLARAAYDGRPGHPVLIGRRHLAPIQELAQGDEGGRAYFGRHAVTLVECGDLATGHDVDRPPA</sequence>
<protein>
    <recommendedName>
        <fullName evidence="1">MobA-like NTP transferase domain-containing protein</fullName>
    </recommendedName>
</protein>
<comment type="caution">
    <text evidence="2">The sequence shown here is derived from an EMBL/GenBank/DDBJ whole genome shotgun (WGS) entry which is preliminary data.</text>
</comment>
<dbReference type="CDD" id="cd04182">
    <property type="entry name" value="GT_2_like_f"/>
    <property type="match status" value="1"/>
</dbReference>
<evidence type="ECO:0000313" key="2">
    <source>
        <dbReference type="EMBL" id="GGO88480.1"/>
    </source>
</evidence>
<proteinExistence type="predicted"/>
<dbReference type="InterPro" id="IPR029044">
    <property type="entry name" value="Nucleotide-diphossugar_trans"/>
</dbReference>
<dbReference type="RefSeq" id="WP_188783447.1">
    <property type="nucleotide sequence ID" value="NZ_BMNI01000003.1"/>
</dbReference>
<accession>A0ABQ2N9P9</accession>
<dbReference type="EMBL" id="BMNI01000003">
    <property type="protein sequence ID" value="GGO88480.1"/>
    <property type="molecule type" value="Genomic_DNA"/>
</dbReference>
<dbReference type="Gene3D" id="3.90.550.10">
    <property type="entry name" value="Spore Coat Polysaccharide Biosynthesis Protein SpsA, Chain A"/>
    <property type="match status" value="1"/>
</dbReference>
<evidence type="ECO:0000259" key="1">
    <source>
        <dbReference type="Pfam" id="PF12804"/>
    </source>
</evidence>
<evidence type="ECO:0000313" key="3">
    <source>
        <dbReference type="Proteomes" id="UP000655410"/>
    </source>
</evidence>